<dbReference type="PROSITE" id="PS51318">
    <property type="entry name" value="TAT"/>
    <property type="match status" value="1"/>
</dbReference>
<comment type="caution">
    <text evidence="2">The sequence shown here is derived from an EMBL/GenBank/DDBJ whole genome shotgun (WGS) entry which is preliminary data.</text>
</comment>
<dbReference type="InterPro" id="IPR006311">
    <property type="entry name" value="TAT_signal"/>
</dbReference>
<proteinExistence type="predicted"/>
<evidence type="ECO:0000313" key="3">
    <source>
        <dbReference type="Proteomes" id="UP000537326"/>
    </source>
</evidence>
<dbReference type="Pfam" id="PF02128">
    <property type="entry name" value="Peptidase_M36"/>
    <property type="match status" value="1"/>
</dbReference>
<gene>
    <name evidence="2" type="ORF">BKA05_000175</name>
</gene>
<dbReference type="InterPro" id="IPR001842">
    <property type="entry name" value="Peptidase_M36"/>
</dbReference>
<dbReference type="AlphaFoldDB" id="A0A7Y9YDR3"/>
<organism evidence="2 3">
    <name type="scientific">Nocardioides marinus</name>
    <dbReference type="NCBI Taxonomy" id="374514"/>
    <lineage>
        <taxon>Bacteria</taxon>
        <taxon>Bacillati</taxon>
        <taxon>Actinomycetota</taxon>
        <taxon>Actinomycetes</taxon>
        <taxon>Propionibacteriales</taxon>
        <taxon>Nocardioidaceae</taxon>
        <taxon>Nocardioides</taxon>
    </lineage>
</organism>
<dbReference type="Gene3D" id="1.10.390.10">
    <property type="entry name" value="Neutral Protease Domain 2"/>
    <property type="match status" value="1"/>
</dbReference>
<dbReference type="PANTHER" id="PTHR33794:SF1">
    <property type="entry name" value="BACILLOLYSIN"/>
    <property type="match status" value="1"/>
</dbReference>
<dbReference type="SUPFAM" id="SSF55486">
    <property type="entry name" value="Metalloproteases ('zincins'), catalytic domain"/>
    <property type="match status" value="1"/>
</dbReference>
<evidence type="ECO:0000313" key="2">
    <source>
        <dbReference type="EMBL" id="NYI08660.1"/>
    </source>
</evidence>
<feature type="chain" id="PRO_5039519186" description="Zn-dependent metalloprotease" evidence="1">
    <location>
        <begin position="24"/>
        <end position="551"/>
    </location>
</feature>
<accession>A0A7Y9YDR3</accession>
<feature type="signal peptide" evidence="1">
    <location>
        <begin position="1"/>
        <end position="23"/>
    </location>
</feature>
<dbReference type="Proteomes" id="UP000537326">
    <property type="component" value="Unassembled WGS sequence"/>
</dbReference>
<dbReference type="GO" id="GO:0005615">
    <property type="term" value="C:extracellular space"/>
    <property type="evidence" value="ECO:0007669"/>
    <property type="project" value="InterPro"/>
</dbReference>
<reference evidence="2 3" key="1">
    <citation type="submission" date="2020-07" db="EMBL/GenBank/DDBJ databases">
        <title>Sequencing the genomes of 1000 actinobacteria strains.</title>
        <authorList>
            <person name="Klenk H.-P."/>
        </authorList>
    </citation>
    <scope>NUCLEOTIDE SEQUENCE [LARGE SCALE GENOMIC DNA]</scope>
    <source>
        <strain evidence="2 3">DSM 18248</strain>
    </source>
</reference>
<name>A0A7Y9YDR3_9ACTN</name>
<protein>
    <recommendedName>
        <fullName evidence="4">Zn-dependent metalloprotease</fullName>
    </recommendedName>
</protein>
<keyword evidence="1" id="KW-0732">Signal</keyword>
<keyword evidence="3" id="KW-1185">Reference proteome</keyword>
<dbReference type="PANTHER" id="PTHR33794">
    <property type="entry name" value="BACILLOLYSIN"/>
    <property type="match status" value="1"/>
</dbReference>
<evidence type="ECO:0008006" key="4">
    <source>
        <dbReference type="Google" id="ProtNLM"/>
    </source>
</evidence>
<evidence type="ECO:0000256" key="1">
    <source>
        <dbReference type="SAM" id="SignalP"/>
    </source>
</evidence>
<dbReference type="GO" id="GO:0008270">
    <property type="term" value="F:zinc ion binding"/>
    <property type="evidence" value="ECO:0007669"/>
    <property type="project" value="InterPro"/>
</dbReference>
<dbReference type="InterPro" id="IPR050728">
    <property type="entry name" value="Zinc_Metalloprotease_M4"/>
</dbReference>
<dbReference type="GO" id="GO:0004222">
    <property type="term" value="F:metalloendopeptidase activity"/>
    <property type="evidence" value="ECO:0007669"/>
    <property type="project" value="InterPro"/>
</dbReference>
<dbReference type="InterPro" id="IPR027268">
    <property type="entry name" value="Peptidase_M4/M1_CTD_sf"/>
</dbReference>
<dbReference type="RefSeq" id="WP_179529745.1">
    <property type="nucleotide sequence ID" value="NZ_BAAAPP010000002.1"/>
</dbReference>
<dbReference type="EMBL" id="JACBZI010000001">
    <property type="protein sequence ID" value="NYI08660.1"/>
    <property type="molecule type" value="Genomic_DNA"/>
</dbReference>
<sequence length="551" mass="58625">MRPTPRRLLLATTVLALVAPSTATLTGPDAQAAAERPYLLGPEAITGPDDSPGTTLFGRLGAARGGPRTWASRALSRQADRLGVDAGAVRWERVRHSMVGTHVRGREFRGGVPVRGTDVLVSAVDGRVVQVAGSGSDLPGEPVARPVGDALARTVALATLGVTEVLVEPDVDRVLRPVDGRLVDTLTVSVVGLTPARAGQVVLDAADGSVLGVADDARYAGGREGRDGASFTAELFDPNPVATSRDTSLRSPFETGTGVNVPVDSAELTAQLRPRTLEHLDESSLALGLLSGPWADLPASPGFLDQSLGEPVSYSRSDPRFVGAMTYYHVDAYQSWLQRIGLTDVNAHPQTLVPTLLPGYDNSFYQPGNDLIVFGGGGVPDAEDADVILHEYGHAMQDDQVPGYGETTAGGAMGEGFGDFNAGNYFALTSKGFHDVCVADWDATTYSSDDPTCLRRMDSDKDARTDLEQAVHADGEIWSSYLWRVRAKLGRSTRKRSVNAARLVLVMHETLLPDAEYDDAIAGLRFAAGALGRKSWRKVVVREARRSGYLG</sequence>